<dbReference type="InterPro" id="IPR017941">
    <property type="entry name" value="Rieske_2Fe-2S"/>
</dbReference>
<dbReference type="InterPro" id="IPR001663">
    <property type="entry name" value="Rng_hydr_dOase-A"/>
</dbReference>
<evidence type="ECO:0000256" key="3">
    <source>
        <dbReference type="ARBA" id="ARBA00023002"/>
    </source>
</evidence>
<dbReference type="VEuPathDB" id="FungiDB:ASPSYDRAFT_583532"/>
<dbReference type="CDD" id="cd03469">
    <property type="entry name" value="Rieske_RO_Alpha_N"/>
    <property type="match status" value="1"/>
</dbReference>
<evidence type="ECO:0000256" key="4">
    <source>
        <dbReference type="ARBA" id="ARBA00023004"/>
    </source>
</evidence>
<dbReference type="AlphaFoldDB" id="A0A1L9SZS0"/>
<dbReference type="SUPFAM" id="SSF50022">
    <property type="entry name" value="ISP domain"/>
    <property type="match status" value="1"/>
</dbReference>
<dbReference type="Gene3D" id="3.90.380.10">
    <property type="entry name" value="Naphthalene 1,2-dioxygenase Alpha Subunit, Chain A, domain 1"/>
    <property type="match status" value="1"/>
</dbReference>
<evidence type="ECO:0000256" key="1">
    <source>
        <dbReference type="ARBA" id="ARBA00022714"/>
    </source>
</evidence>
<dbReference type="GO" id="GO:0051537">
    <property type="term" value="F:2 iron, 2 sulfur cluster binding"/>
    <property type="evidence" value="ECO:0007669"/>
    <property type="project" value="UniProtKB-KW"/>
</dbReference>
<dbReference type="InterPro" id="IPR036922">
    <property type="entry name" value="Rieske_2Fe-2S_sf"/>
</dbReference>
<dbReference type="GeneID" id="63765594"/>
<accession>A0A1L9SZS0</accession>
<feature type="domain" description="Rieske" evidence="8">
    <location>
        <begin position="74"/>
        <end position="172"/>
    </location>
</feature>
<dbReference type="STRING" id="1036612.A0A1L9SZS0"/>
<sequence length="416" mass="46240">MENLFPAFVAVLAGLIFLYRARASSTTTPKTIPSPPPPAGAADTVSKESDFPPDWLTSNQIFELERRAIFSKTWIPLTHRTQFPSPGSYHTYNLASIPILLIKGKDHTIRAFHNVCRHRAYAVATRESGTSTVLGCRYHGWSYNANGQLIRAPHFDGVQGFERGENGLFEVGVRVGEEGVVWVNLGNCDDWKDENVLLRGAGGKLEGVFNWKAALRTGYIQDCLGLEDILVSGSFMQTLLGYFQPKAESTHLFPNMFIFTIPSLSCWLSLSFIPASERAASVQYDLYGAVNMKDETAQAALATIEGKVKNTISKLETEYQLCLDSTGCVKIPLNQKYTNFHSYPTSILPGLDLEFSDTQKQILSLLKAHAKLEKSHGAEIYPARREPRMNVKYQQAEQLCQELDCGDASSNKSLAW</sequence>
<reference evidence="10" key="1">
    <citation type="journal article" date="2017" name="Genome Biol.">
        <title>Comparative genomics reveals high biological diversity and specific adaptations in the industrially and medically important fungal genus Aspergillus.</title>
        <authorList>
            <person name="de Vries R.P."/>
            <person name="Riley R."/>
            <person name="Wiebenga A."/>
            <person name="Aguilar-Osorio G."/>
            <person name="Amillis S."/>
            <person name="Uchima C.A."/>
            <person name="Anderluh G."/>
            <person name="Asadollahi M."/>
            <person name="Askin M."/>
            <person name="Barry K."/>
            <person name="Battaglia E."/>
            <person name="Bayram O."/>
            <person name="Benocci T."/>
            <person name="Braus-Stromeyer S.A."/>
            <person name="Caldana C."/>
            <person name="Canovas D."/>
            <person name="Cerqueira G.C."/>
            <person name="Chen F."/>
            <person name="Chen W."/>
            <person name="Choi C."/>
            <person name="Clum A."/>
            <person name="Dos Santos R.A."/>
            <person name="Damasio A.R."/>
            <person name="Diallinas G."/>
            <person name="Emri T."/>
            <person name="Fekete E."/>
            <person name="Flipphi M."/>
            <person name="Freyberg S."/>
            <person name="Gallo A."/>
            <person name="Gournas C."/>
            <person name="Habgood R."/>
            <person name="Hainaut M."/>
            <person name="Harispe M.L."/>
            <person name="Henrissat B."/>
            <person name="Hilden K.S."/>
            <person name="Hope R."/>
            <person name="Hossain A."/>
            <person name="Karabika E."/>
            <person name="Karaffa L."/>
            <person name="Karanyi Z."/>
            <person name="Krasevec N."/>
            <person name="Kuo A."/>
            <person name="Kusch H."/>
            <person name="LaButti K."/>
            <person name="Lagendijk E.L."/>
            <person name="Lapidus A."/>
            <person name="Levasseur A."/>
            <person name="Lindquist E."/>
            <person name="Lipzen A."/>
            <person name="Logrieco A.F."/>
            <person name="MacCabe A."/>
            <person name="Maekelae M.R."/>
            <person name="Malavazi I."/>
            <person name="Melin P."/>
            <person name="Meyer V."/>
            <person name="Mielnichuk N."/>
            <person name="Miskei M."/>
            <person name="Molnar A.P."/>
            <person name="Mule G."/>
            <person name="Ngan C.Y."/>
            <person name="Orejas M."/>
            <person name="Orosz E."/>
            <person name="Ouedraogo J.P."/>
            <person name="Overkamp K.M."/>
            <person name="Park H.-S."/>
            <person name="Perrone G."/>
            <person name="Piumi F."/>
            <person name="Punt P.J."/>
            <person name="Ram A.F."/>
            <person name="Ramon A."/>
            <person name="Rauscher S."/>
            <person name="Record E."/>
            <person name="Riano-Pachon D.M."/>
            <person name="Robert V."/>
            <person name="Roehrig J."/>
            <person name="Ruller R."/>
            <person name="Salamov A."/>
            <person name="Salih N.S."/>
            <person name="Samson R.A."/>
            <person name="Sandor E."/>
            <person name="Sanguinetti M."/>
            <person name="Schuetze T."/>
            <person name="Sepcic K."/>
            <person name="Shelest E."/>
            <person name="Sherlock G."/>
            <person name="Sophianopoulou V."/>
            <person name="Squina F.M."/>
            <person name="Sun H."/>
            <person name="Susca A."/>
            <person name="Todd R.B."/>
            <person name="Tsang A."/>
            <person name="Unkles S.E."/>
            <person name="van de Wiele N."/>
            <person name="van Rossen-Uffink D."/>
            <person name="Oliveira J.V."/>
            <person name="Vesth T.C."/>
            <person name="Visser J."/>
            <person name="Yu J.-H."/>
            <person name="Zhou M."/>
            <person name="Andersen M.R."/>
            <person name="Archer D.B."/>
            <person name="Baker S.E."/>
            <person name="Benoit I."/>
            <person name="Brakhage A.A."/>
            <person name="Braus G.H."/>
            <person name="Fischer R."/>
            <person name="Frisvad J.C."/>
            <person name="Goldman G.H."/>
            <person name="Houbraken J."/>
            <person name="Oakley B."/>
            <person name="Pocsi I."/>
            <person name="Scazzocchio C."/>
            <person name="Seiboth B."/>
            <person name="vanKuyk P.A."/>
            <person name="Wortman J."/>
            <person name="Dyer P.S."/>
            <person name="Grigoriev I.V."/>
        </authorList>
    </citation>
    <scope>NUCLEOTIDE SEQUENCE [LARGE SCALE GENOMIC DNA]</scope>
    <source>
        <strain evidence="10">CBS 593.65</strain>
    </source>
</reference>
<dbReference type="PRINTS" id="PR00090">
    <property type="entry name" value="RNGDIOXGNASE"/>
</dbReference>
<dbReference type="GO" id="GO:0046872">
    <property type="term" value="F:metal ion binding"/>
    <property type="evidence" value="ECO:0007669"/>
    <property type="project" value="UniProtKB-KW"/>
</dbReference>
<keyword evidence="5" id="KW-0411">Iron-sulfur</keyword>
<dbReference type="RefSeq" id="XP_040696520.1">
    <property type="nucleotide sequence ID" value="XM_040849521.1"/>
</dbReference>
<keyword evidence="10" id="KW-1185">Reference proteome</keyword>
<evidence type="ECO:0000256" key="6">
    <source>
        <dbReference type="SAM" id="MobiDB-lite"/>
    </source>
</evidence>
<dbReference type="Gene3D" id="2.102.10.10">
    <property type="entry name" value="Rieske [2Fe-2S] iron-sulphur domain"/>
    <property type="match status" value="1"/>
</dbReference>
<proteinExistence type="predicted"/>
<evidence type="ECO:0000313" key="10">
    <source>
        <dbReference type="Proteomes" id="UP000184356"/>
    </source>
</evidence>
<dbReference type="GO" id="GO:0016491">
    <property type="term" value="F:oxidoreductase activity"/>
    <property type="evidence" value="ECO:0007669"/>
    <property type="project" value="UniProtKB-KW"/>
</dbReference>
<organism evidence="9 10">
    <name type="scientific">Aspergillus sydowii CBS 593.65</name>
    <dbReference type="NCBI Taxonomy" id="1036612"/>
    <lineage>
        <taxon>Eukaryota</taxon>
        <taxon>Fungi</taxon>
        <taxon>Dikarya</taxon>
        <taxon>Ascomycota</taxon>
        <taxon>Pezizomycotina</taxon>
        <taxon>Eurotiomycetes</taxon>
        <taxon>Eurotiomycetidae</taxon>
        <taxon>Eurotiales</taxon>
        <taxon>Aspergillaceae</taxon>
        <taxon>Aspergillus</taxon>
        <taxon>Aspergillus subgen. Nidulantes</taxon>
    </lineage>
</organism>
<dbReference type="EMBL" id="KV878600">
    <property type="protein sequence ID" value="OJJ52714.1"/>
    <property type="molecule type" value="Genomic_DNA"/>
</dbReference>
<evidence type="ECO:0000313" key="9">
    <source>
        <dbReference type="EMBL" id="OJJ52714.1"/>
    </source>
</evidence>
<dbReference type="PROSITE" id="PS51296">
    <property type="entry name" value="RIESKE"/>
    <property type="match status" value="1"/>
</dbReference>
<dbReference type="PANTHER" id="PTHR43756:SF6">
    <property type="entry name" value="CLUSTER-BINDING PROTEIN, PUTATIVE (AFU_ORTHOLOGUE AFUA_6G03920)-RELATED"/>
    <property type="match status" value="1"/>
</dbReference>
<evidence type="ECO:0000259" key="8">
    <source>
        <dbReference type="PROSITE" id="PS51296"/>
    </source>
</evidence>
<feature type="region of interest" description="Disordered" evidence="6">
    <location>
        <begin position="26"/>
        <end position="52"/>
    </location>
</feature>
<keyword evidence="2" id="KW-0479">Metal-binding</keyword>
<evidence type="ECO:0000256" key="5">
    <source>
        <dbReference type="ARBA" id="ARBA00023014"/>
    </source>
</evidence>
<evidence type="ECO:0000256" key="7">
    <source>
        <dbReference type="SAM" id="SignalP"/>
    </source>
</evidence>
<feature type="signal peptide" evidence="7">
    <location>
        <begin position="1"/>
        <end position="23"/>
    </location>
</feature>
<feature type="chain" id="PRO_5013313161" description="Rieske domain-containing protein" evidence="7">
    <location>
        <begin position="24"/>
        <end position="416"/>
    </location>
</feature>
<protein>
    <recommendedName>
        <fullName evidence="8">Rieske domain-containing protein</fullName>
    </recommendedName>
</protein>
<dbReference type="OrthoDB" id="426882at2759"/>
<keyword evidence="1" id="KW-0001">2Fe-2S</keyword>
<dbReference type="Pfam" id="PF00355">
    <property type="entry name" value="Rieske"/>
    <property type="match status" value="1"/>
</dbReference>
<name>A0A1L9SZS0_9EURO</name>
<keyword evidence="3" id="KW-0560">Oxidoreductase</keyword>
<dbReference type="PANTHER" id="PTHR43756">
    <property type="entry name" value="CHOLINE MONOOXYGENASE, CHLOROPLASTIC"/>
    <property type="match status" value="1"/>
</dbReference>
<dbReference type="Proteomes" id="UP000184356">
    <property type="component" value="Unassembled WGS sequence"/>
</dbReference>
<evidence type="ECO:0000256" key="2">
    <source>
        <dbReference type="ARBA" id="ARBA00022723"/>
    </source>
</evidence>
<gene>
    <name evidence="9" type="ORF">ASPSYDRAFT_583532</name>
</gene>
<keyword evidence="4" id="KW-0408">Iron</keyword>
<keyword evidence="7" id="KW-0732">Signal</keyword>